<dbReference type="InterPro" id="IPR017737">
    <property type="entry name" value="TssE1-like"/>
</dbReference>
<gene>
    <name evidence="2" type="primary">tssE</name>
    <name evidence="2" type="ORF">HZA61_00120</name>
</gene>
<dbReference type="Gene3D" id="3.10.450.40">
    <property type="match status" value="1"/>
</dbReference>
<dbReference type="InterPro" id="IPR007048">
    <property type="entry name" value="IraD/Gp25-like"/>
</dbReference>
<protein>
    <submittedName>
        <fullName evidence="2">Type VI secretion system baseplate subunit TssE</fullName>
    </submittedName>
</protein>
<dbReference type="AlphaFoldDB" id="A0A933S8F5"/>
<dbReference type="EMBL" id="JACRIW010000001">
    <property type="protein sequence ID" value="MBI5167867.1"/>
    <property type="molecule type" value="Genomic_DNA"/>
</dbReference>
<dbReference type="InterPro" id="IPR053176">
    <property type="entry name" value="T6SS_TssE1-like"/>
</dbReference>
<accession>A0A933S8F5</accession>
<reference evidence="2" key="1">
    <citation type="submission" date="2020-07" db="EMBL/GenBank/DDBJ databases">
        <title>Huge and variable diversity of episymbiotic CPR bacteria and DPANN archaea in groundwater ecosystems.</title>
        <authorList>
            <person name="He C.Y."/>
            <person name="Keren R."/>
            <person name="Whittaker M."/>
            <person name="Farag I.F."/>
            <person name="Doudna J."/>
            <person name="Cate J.H.D."/>
            <person name="Banfield J.F."/>
        </authorList>
    </citation>
    <scope>NUCLEOTIDE SEQUENCE</scope>
    <source>
        <strain evidence="2">NC_groundwater_1813_Pr3_B-0.1um_71_17</strain>
    </source>
</reference>
<proteinExistence type="predicted"/>
<dbReference type="PANTHER" id="PTHR38595:SF2">
    <property type="entry name" value="TYPE VI SECRETION SYSTEM BASEPLATE SUBUNIT TSSE"/>
    <property type="match status" value="1"/>
</dbReference>
<organism evidence="2 3">
    <name type="scientific">Eiseniibacteriota bacterium</name>
    <dbReference type="NCBI Taxonomy" id="2212470"/>
    <lineage>
        <taxon>Bacteria</taxon>
        <taxon>Candidatus Eiseniibacteriota</taxon>
    </lineage>
</organism>
<evidence type="ECO:0000313" key="3">
    <source>
        <dbReference type="Proteomes" id="UP000696931"/>
    </source>
</evidence>
<dbReference type="Pfam" id="PF04965">
    <property type="entry name" value="GPW_gp25"/>
    <property type="match status" value="1"/>
</dbReference>
<dbReference type="Proteomes" id="UP000696931">
    <property type="component" value="Unassembled WGS sequence"/>
</dbReference>
<feature type="domain" description="IraD/Gp25-like" evidence="1">
    <location>
        <begin position="29"/>
        <end position="115"/>
    </location>
</feature>
<sequence length="139" mass="15757">MPRELSLLDRLRHPELEDRRSVETDHGRLTRSVLRNLERLLNSRHGSACIRTEYGIPSLEDVMTSGADGLRTMCAEVQASITAFEPRLANVRVKVAPKNDNDPTFLRFEILADLVTGGRKSRVRFETRLDESGRLAVKD</sequence>
<name>A0A933S8F5_UNCEI</name>
<comment type="caution">
    <text evidence="2">The sequence shown here is derived from an EMBL/GenBank/DDBJ whole genome shotgun (WGS) entry which is preliminary data.</text>
</comment>
<dbReference type="NCBIfam" id="TIGR03357">
    <property type="entry name" value="VI_zyme"/>
    <property type="match status" value="1"/>
</dbReference>
<evidence type="ECO:0000259" key="1">
    <source>
        <dbReference type="Pfam" id="PF04965"/>
    </source>
</evidence>
<dbReference type="PANTHER" id="PTHR38595">
    <property type="entry name" value="CYTOPLASMIC PROTEIN-RELATED"/>
    <property type="match status" value="1"/>
</dbReference>
<evidence type="ECO:0000313" key="2">
    <source>
        <dbReference type="EMBL" id="MBI5167867.1"/>
    </source>
</evidence>
<dbReference type="SUPFAM" id="SSF160719">
    <property type="entry name" value="gpW/gp25-like"/>
    <property type="match status" value="1"/>
</dbReference>